<dbReference type="EMBL" id="JASBNA010000003">
    <property type="protein sequence ID" value="KAK7693121.1"/>
    <property type="molecule type" value="Genomic_DNA"/>
</dbReference>
<evidence type="ECO:0000256" key="4">
    <source>
        <dbReference type="ARBA" id="ARBA00022448"/>
    </source>
</evidence>
<keyword evidence="4" id="KW-0813">Transport</keyword>
<keyword evidence="15" id="KW-1185">Reference proteome</keyword>
<dbReference type="GO" id="GO:0055082">
    <property type="term" value="P:intracellular chemical homeostasis"/>
    <property type="evidence" value="ECO:0007669"/>
    <property type="project" value="UniProtKB-ARBA"/>
</dbReference>
<dbReference type="PANTHER" id="PTHR43607">
    <property type="entry name" value="V-TYPE PROTON ATPASE CATALYTIC SUBUNIT A"/>
    <property type="match status" value="1"/>
</dbReference>
<dbReference type="GO" id="GO:0005524">
    <property type="term" value="F:ATP binding"/>
    <property type="evidence" value="ECO:0007669"/>
    <property type="project" value="UniProtKB-KW"/>
</dbReference>
<comment type="catalytic activity">
    <reaction evidence="11">
        <text>ATP + H2O + 4 H(+)(in) = ADP + phosphate + 5 H(+)(out)</text>
        <dbReference type="Rhea" id="RHEA:57720"/>
        <dbReference type="ChEBI" id="CHEBI:15377"/>
        <dbReference type="ChEBI" id="CHEBI:15378"/>
        <dbReference type="ChEBI" id="CHEBI:30616"/>
        <dbReference type="ChEBI" id="CHEBI:43474"/>
        <dbReference type="ChEBI" id="CHEBI:456216"/>
        <dbReference type="EC" id="7.1.2.2"/>
    </reaction>
</comment>
<evidence type="ECO:0000256" key="2">
    <source>
        <dbReference type="ARBA" id="ARBA00012473"/>
    </source>
</evidence>
<evidence type="ECO:0000259" key="12">
    <source>
        <dbReference type="Pfam" id="PF02874"/>
    </source>
</evidence>
<accession>A0AAW0GUJ6</accession>
<evidence type="ECO:0000256" key="8">
    <source>
        <dbReference type="ARBA" id="ARBA00022967"/>
    </source>
</evidence>
<evidence type="ECO:0000256" key="3">
    <source>
        <dbReference type="ARBA" id="ARBA00018860"/>
    </source>
</evidence>
<dbReference type="GO" id="GO:0000329">
    <property type="term" value="C:fungal-type vacuole membrane"/>
    <property type="evidence" value="ECO:0007669"/>
    <property type="project" value="TreeGrafter"/>
</dbReference>
<keyword evidence="7" id="KW-0067">ATP-binding</keyword>
<keyword evidence="5" id="KW-0547">Nucleotide-binding</keyword>
<dbReference type="FunFam" id="2.40.30.20:FF:000002">
    <property type="entry name" value="V-type proton ATPase catalytic subunit A"/>
    <property type="match status" value="1"/>
</dbReference>
<proteinExistence type="inferred from homology"/>
<comment type="caution">
    <text evidence="14">The sequence shown here is derived from an EMBL/GenBank/DDBJ whole genome shotgun (WGS) entry which is preliminary data.</text>
</comment>
<dbReference type="SUPFAM" id="SSF50615">
    <property type="entry name" value="N-terminal domain of alpha and beta subunits of F1 ATP synthase"/>
    <property type="match status" value="1"/>
</dbReference>
<evidence type="ECO:0000256" key="10">
    <source>
        <dbReference type="ARBA" id="ARBA00029427"/>
    </source>
</evidence>
<evidence type="ECO:0000256" key="6">
    <source>
        <dbReference type="ARBA" id="ARBA00022781"/>
    </source>
</evidence>
<dbReference type="InterPro" id="IPR031686">
    <property type="entry name" value="ATP-synth_a_Xtn"/>
</dbReference>
<evidence type="ECO:0000256" key="9">
    <source>
        <dbReference type="ARBA" id="ARBA00023065"/>
    </source>
</evidence>
<comment type="similarity">
    <text evidence="1">Belongs to the ATPase alpha/beta chains family.</text>
</comment>
<reference evidence="14 15" key="1">
    <citation type="submission" date="2022-09" db="EMBL/GenBank/DDBJ databases">
        <authorList>
            <person name="Palmer J.M."/>
        </authorList>
    </citation>
    <scope>NUCLEOTIDE SEQUENCE [LARGE SCALE GENOMIC DNA]</scope>
    <source>
        <strain evidence="14 15">DSM 7382</strain>
    </source>
</reference>
<protein>
    <recommendedName>
        <fullName evidence="3">V-type proton ATPase catalytic subunit A</fullName>
        <ecNumber evidence="2">7.1.2.2</ecNumber>
    </recommendedName>
</protein>
<evidence type="ECO:0000256" key="11">
    <source>
        <dbReference type="ARBA" id="ARBA00048383"/>
    </source>
</evidence>
<evidence type="ECO:0000256" key="5">
    <source>
        <dbReference type="ARBA" id="ARBA00022741"/>
    </source>
</evidence>
<dbReference type="InterPro" id="IPR036121">
    <property type="entry name" value="ATPase_F1/V1/A1_a/bsu_N_sf"/>
</dbReference>
<keyword evidence="9" id="KW-0406">Ion transport</keyword>
<dbReference type="InterPro" id="IPR023366">
    <property type="entry name" value="ATP_synth_asu-like_sf"/>
</dbReference>
<dbReference type="InterPro" id="IPR004100">
    <property type="entry name" value="ATPase_F1/V1/A1_a/bsu_N"/>
</dbReference>
<dbReference type="Gene3D" id="3.40.50.300">
    <property type="entry name" value="P-loop containing nucleotide triphosphate hydrolases"/>
    <property type="match status" value="1"/>
</dbReference>
<evidence type="ECO:0000313" key="15">
    <source>
        <dbReference type="Proteomes" id="UP001385951"/>
    </source>
</evidence>
<dbReference type="CDD" id="cd18119">
    <property type="entry name" value="ATP-synt_V_A-type_alpha_N"/>
    <property type="match status" value="1"/>
</dbReference>
<dbReference type="AlphaFoldDB" id="A0AAW0GUJ6"/>
<comment type="subcellular location">
    <subcellularLocation>
        <location evidence="10">Vacuole membrane</location>
        <topology evidence="10">Peripheral membrane protein</topology>
        <orientation evidence="10">Cytoplasmic side</orientation>
    </subcellularLocation>
</comment>
<evidence type="ECO:0000259" key="13">
    <source>
        <dbReference type="Pfam" id="PF16886"/>
    </source>
</evidence>
<evidence type="ECO:0000256" key="7">
    <source>
        <dbReference type="ARBA" id="ARBA00022840"/>
    </source>
</evidence>
<dbReference type="EC" id="7.1.2.2" evidence="2"/>
<dbReference type="Pfam" id="PF16886">
    <property type="entry name" value="ATP-synt_ab_Xtn"/>
    <property type="match status" value="1"/>
</dbReference>
<dbReference type="InterPro" id="IPR022878">
    <property type="entry name" value="V-ATPase_asu"/>
</dbReference>
<dbReference type="PANTHER" id="PTHR43607:SF1">
    <property type="entry name" value="H(+)-TRANSPORTING TWO-SECTOR ATPASE"/>
    <property type="match status" value="1"/>
</dbReference>
<dbReference type="InterPro" id="IPR027417">
    <property type="entry name" value="P-loop_NTPase"/>
</dbReference>
<evidence type="ECO:0000256" key="1">
    <source>
        <dbReference type="ARBA" id="ARBA00008936"/>
    </source>
</evidence>
<dbReference type="Proteomes" id="UP001385951">
    <property type="component" value="Unassembled WGS sequence"/>
</dbReference>
<dbReference type="FunFam" id="2.40.50.100:FF:000008">
    <property type="entry name" value="V-type proton ATPase catalytic subunit A"/>
    <property type="match status" value="1"/>
</dbReference>
<name>A0AAW0GUJ6_9APHY</name>
<sequence length="274" mass="30354">MAGALPNARKYLPKVRDEERESRFGQVFGVSGPVVIAENMTGSAMYELVRVGHDELVGEVIRIDADKATIQVYEETSGVTVGDPVLRTGKPLSVELGPDFVVPEPIGPSPIQELSKSIYIPRGINTEALDRTLQWDFDPVNFKVGDHISGGDIFGRVYENSLVDNHRIMLPPRALGTITRVAEKGSYAVNDVILETEFEGKTTEHTMMQVWPVRAPRPVAEKAYRRTTPYLLVSVFWMLSSRVSKEEQPPFLVLSVVARLSSHKLSPNTPTPIS</sequence>
<dbReference type="Gene3D" id="2.40.30.20">
    <property type="match status" value="1"/>
</dbReference>
<dbReference type="Pfam" id="PF02874">
    <property type="entry name" value="ATP-synt_ab_N"/>
    <property type="match status" value="1"/>
</dbReference>
<keyword evidence="6" id="KW-0375">Hydrogen ion transport</keyword>
<feature type="domain" description="ATPsynthase alpha/beta subunit barrel-sandwich" evidence="13">
    <location>
        <begin position="127"/>
        <end position="214"/>
    </location>
</feature>
<dbReference type="GO" id="GO:0046961">
    <property type="term" value="F:proton-transporting ATPase activity, rotational mechanism"/>
    <property type="evidence" value="ECO:0007669"/>
    <property type="project" value="InterPro"/>
</dbReference>
<dbReference type="Gene3D" id="2.40.50.100">
    <property type="match status" value="1"/>
</dbReference>
<gene>
    <name evidence="14" type="primary">TFP1</name>
    <name evidence="14" type="ORF">QCA50_002687</name>
</gene>
<dbReference type="GO" id="GO:0046034">
    <property type="term" value="P:ATP metabolic process"/>
    <property type="evidence" value="ECO:0007669"/>
    <property type="project" value="InterPro"/>
</dbReference>
<evidence type="ECO:0000313" key="14">
    <source>
        <dbReference type="EMBL" id="KAK7693121.1"/>
    </source>
</evidence>
<feature type="domain" description="ATPase F1/V1/A1 complex alpha/beta subunit N-terminal" evidence="12">
    <location>
        <begin position="28"/>
        <end position="89"/>
    </location>
</feature>
<organism evidence="14 15">
    <name type="scientific">Cerrena zonata</name>
    <dbReference type="NCBI Taxonomy" id="2478898"/>
    <lineage>
        <taxon>Eukaryota</taxon>
        <taxon>Fungi</taxon>
        <taxon>Dikarya</taxon>
        <taxon>Basidiomycota</taxon>
        <taxon>Agaricomycotina</taxon>
        <taxon>Agaricomycetes</taxon>
        <taxon>Polyporales</taxon>
        <taxon>Cerrenaceae</taxon>
        <taxon>Cerrena</taxon>
    </lineage>
</organism>
<keyword evidence="8" id="KW-1278">Translocase</keyword>